<keyword evidence="1" id="KW-0804">Transcription</keyword>
<dbReference type="EMBL" id="AEIG01000055">
    <property type="protein sequence ID" value="EGG29374.1"/>
    <property type="molecule type" value="Genomic_DNA"/>
</dbReference>
<protein>
    <recommendedName>
        <fullName evidence="1">Heat-inducible transcription repressor HrcA</fullName>
    </recommendedName>
</protein>
<dbReference type="AlphaFoldDB" id="F3L2Q6"/>
<dbReference type="eggNOG" id="COG1420">
    <property type="taxonomic scope" value="Bacteria"/>
</dbReference>
<keyword evidence="1" id="KW-0805">Transcription regulation</keyword>
<dbReference type="InterPro" id="IPR023120">
    <property type="entry name" value="WHTH_transcript_rep_HrcA_IDD"/>
</dbReference>
<dbReference type="Gene3D" id="3.30.450.40">
    <property type="match status" value="1"/>
</dbReference>
<dbReference type="SUPFAM" id="SSF46785">
    <property type="entry name" value="Winged helix' DNA-binding domain"/>
    <property type="match status" value="1"/>
</dbReference>
<evidence type="ECO:0000256" key="1">
    <source>
        <dbReference type="HAMAP-Rule" id="MF_00081"/>
    </source>
</evidence>
<dbReference type="Gene3D" id="1.10.10.10">
    <property type="entry name" value="Winged helix-like DNA-binding domain superfamily/Winged helix DNA-binding domain"/>
    <property type="match status" value="1"/>
</dbReference>
<dbReference type="Gene3D" id="3.30.390.60">
    <property type="entry name" value="Heat-inducible transcription repressor hrca homolog, domain 3"/>
    <property type="match status" value="1"/>
</dbReference>
<comment type="function">
    <text evidence="1">Negative regulator of class I heat shock genes (grpE-dnaK-dnaJ and groELS operons). Prevents heat-shock induction of these operons.</text>
</comment>
<dbReference type="Proteomes" id="UP000005615">
    <property type="component" value="Unassembled WGS sequence"/>
</dbReference>
<comment type="caution">
    <text evidence="2">The sequence shown here is derived from an EMBL/GenBank/DDBJ whole genome shotgun (WGS) entry which is preliminary data.</text>
</comment>
<dbReference type="InterPro" id="IPR036388">
    <property type="entry name" value="WH-like_DNA-bd_sf"/>
</dbReference>
<organism evidence="2 3">
    <name type="scientific">Aequoribacter fuscus</name>
    <dbReference type="NCBI Taxonomy" id="2518989"/>
    <lineage>
        <taxon>Bacteria</taxon>
        <taxon>Pseudomonadati</taxon>
        <taxon>Pseudomonadota</taxon>
        <taxon>Gammaproteobacteria</taxon>
        <taxon>Cellvibrionales</taxon>
        <taxon>Halieaceae</taxon>
        <taxon>Aequoribacter</taxon>
    </lineage>
</organism>
<dbReference type="PANTHER" id="PTHR34824">
    <property type="entry name" value="HEAT-INDUCIBLE TRANSCRIPTION REPRESSOR HRCA"/>
    <property type="match status" value="1"/>
</dbReference>
<dbReference type="GO" id="GO:0003677">
    <property type="term" value="F:DNA binding"/>
    <property type="evidence" value="ECO:0007669"/>
    <property type="project" value="InterPro"/>
</dbReference>
<dbReference type="HAMAP" id="MF_00081">
    <property type="entry name" value="HrcA"/>
    <property type="match status" value="1"/>
</dbReference>
<keyword evidence="1" id="KW-0678">Repressor</keyword>
<dbReference type="PIRSF" id="PIRSF005485">
    <property type="entry name" value="HrcA"/>
    <property type="match status" value="1"/>
</dbReference>
<dbReference type="InterPro" id="IPR036390">
    <property type="entry name" value="WH_DNA-bd_sf"/>
</dbReference>
<dbReference type="GO" id="GO:0045892">
    <property type="term" value="P:negative regulation of DNA-templated transcription"/>
    <property type="evidence" value="ECO:0007669"/>
    <property type="project" value="UniProtKB-UniRule"/>
</dbReference>
<accession>F3L2Q6</accession>
<dbReference type="PANTHER" id="PTHR34824:SF1">
    <property type="entry name" value="HEAT-INDUCIBLE TRANSCRIPTION REPRESSOR HRCA"/>
    <property type="match status" value="1"/>
</dbReference>
<dbReference type="STRING" id="2518989.IMCC3088_1830"/>
<dbReference type="RefSeq" id="WP_009576063.1">
    <property type="nucleotide sequence ID" value="NZ_AEIG01000055.1"/>
</dbReference>
<dbReference type="Pfam" id="PF01628">
    <property type="entry name" value="HrcA"/>
    <property type="match status" value="1"/>
</dbReference>
<dbReference type="SUPFAM" id="SSF55781">
    <property type="entry name" value="GAF domain-like"/>
    <property type="match status" value="1"/>
</dbReference>
<keyword evidence="3" id="KW-1185">Reference proteome</keyword>
<reference evidence="2 3" key="1">
    <citation type="journal article" date="2011" name="J. Bacteriol.">
        <title>Genome sequence of strain IMCC3088, a proteorhodopsin-containing marine bacterium belonging to the OM60/NOR5 clade.</title>
        <authorList>
            <person name="Jang Y."/>
            <person name="Oh H.M."/>
            <person name="Kang I."/>
            <person name="Lee K."/>
            <person name="Yang S.J."/>
            <person name="Cho J.C."/>
        </authorList>
    </citation>
    <scope>NUCLEOTIDE SEQUENCE [LARGE SCALE GENOMIC DNA]</scope>
    <source>
        <strain evidence="2 3">IMCC3088</strain>
    </source>
</reference>
<evidence type="ECO:0000313" key="3">
    <source>
        <dbReference type="Proteomes" id="UP000005615"/>
    </source>
</evidence>
<dbReference type="InterPro" id="IPR029016">
    <property type="entry name" value="GAF-like_dom_sf"/>
</dbReference>
<dbReference type="InterPro" id="IPR021153">
    <property type="entry name" value="HrcA_C"/>
</dbReference>
<proteinExistence type="inferred from homology"/>
<dbReference type="NCBIfam" id="TIGR00331">
    <property type="entry name" value="hrcA"/>
    <property type="match status" value="1"/>
</dbReference>
<sequence length="345" mass="37948">MKQKDVSERSQLVLQALVKRYIQEGAPVGSSTVRQEAGLPVSAATVRNIMSDLEHRGYLHAPHTSAGRVPTAAGYRLYIDSLLQVDMPDAATFQALQNELSPDRSSRDLVQVTSNLLADITAQAGLVTVPRPDSAQFRQVEFLPLSGNRVLVILVLNQHEVQNKIIHTHQEFDADQLRSAAAMINERFSGRSFQDIEGIIAQELREAKSRIDRYMEETLAFANKALHVGQSSTEDYLMAGESRLLESASPEELEHLKSLFQALESKKDVLHLLERSSAAEGVKIFIGEEAGFNALGNFSLVTAPYGDGKKTLGVLGVIGPKRMEYSRVIPIVDLTARMLSQALSN</sequence>
<name>F3L2Q6_9GAMM</name>
<dbReference type="InterPro" id="IPR002571">
    <property type="entry name" value="HrcA"/>
</dbReference>
<gene>
    <name evidence="1" type="primary">hrcA</name>
    <name evidence="2" type="ORF">IMCC3088_1830</name>
</gene>
<dbReference type="OrthoDB" id="9783139at2"/>
<evidence type="ECO:0000313" key="2">
    <source>
        <dbReference type="EMBL" id="EGG29374.1"/>
    </source>
</evidence>
<keyword evidence="1" id="KW-0346">Stress response</keyword>
<comment type="similarity">
    <text evidence="1">Belongs to the HrcA family.</text>
</comment>